<evidence type="ECO:0000256" key="2">
    <source>
        <dbReference type="SAM" id="SignalP"/>
    </source>
</evidence>
<dbReference type="InParanoid" id="D8LRR4"/>
<dbReference type="STRING" id="2880.D8LRR4"/>
<dbReference type="EMBL" id="FN649731">
    <property type="protein sequence ID" value="CBN73831.1"/>
    <property type="molecule type" value="Genomic_DNA"/>
</dbReference>
<dbReference type="PANTHER" id="PTHR35126:SF1">
    <property type="entry name" value="DUF3067 DOMAIN-CONTAINING PROTEIN"/>
    <property type="match status" value="1"/>
</dbReference>
<dbReference type="eggNOG" id="ENOG502S9WY">
    <property type="taxonomic scope" value="Eukaryota"/>
</dbReference>
<protein>
    <submittedName>
        <fullName evidence="3">Uncharacterized protein</fullName>
    </submittedName>
</protein>
<feature type="region of interest" description="Disordered" evidence="1">
    <location>
        <begin position="66"/>
        <end position="89"/>
    </location>
</feature>
<dbReference type="EMBL" id="FN648926">
    <property type="protein sequence ID" value="CBN73831.1"/>
    <property type="molecule type" value="Genomic_DNA"/>
</dbReference>
<organism evidence="3 4">
    <name type="scientific">Ectocarpus siliculosus</name>
    <name type="common">Brown alga</name>
    <name type="synonym">Conferva siliculosa</name>
    <dbReference type="NCBI Taxonomy" id="2880"/>
    <lineage>
        <taxon>Eukaryota</taxon>
        <taxon>Sar</taxon>
        <taxon>Stramenopiles</taxon>
        <taxon>Ochrophyta</taxon>
        <taxon>PX clade</taxon>
        <taxon>Phaeophyceae</taxon>
        <taxon>Ectocarpales</taxon>
        <taxon>Ectocarpaceae</taxon>
        <taxon>Ectocarpus</taxon>
    </lineage>
</organism>
<feature type="signal peptide" evidence="2">
    <location>
        <begin position="1"/>
        <end position="25"/>
    </location>
</feature>
<dbReference type="OMA" id="AELLMEW"/>
<dbReference type="AlphaFoldDB" id="D8LRR4"/>
<proteinExistence type="predicted"/>
<feature type="chain" id="PRO_5003117434" evidence="2">
    <location>
        <begin position="26"/>
        <end position="222"/>
    </location>
</feature>
<keyword evidence="4" id="KW-1185">Reference proteome</keyword>
<dbReference type="Gene3D" id="3.30.428.40">
    <property type="entry name" value="Protein of unknown function DUF3067"/>
    <property type="match status" value="1"/>
</dbReference>
<evidence type="ECO:0000313" key="4">
    <source>
        <dbReference type="Proteomes" id="UP000002630"/>
    </source>
</evidence>
<dbReference type="Pfam" id="PF11267">
    <property type="entry name" value="DUF3067"/>
    <property type="match status" value="1"/>
</dbReference>
<keyword evidence="2" id="KW-0732">Signal</keyword>
<dbReference type="Proteomes" id="UP000002630">
    <property type="component" value="Linkage Group LG06"/>
</dbReference>
<dbReference type="OrthoDB" id="5234at2759"/>
<accession>D8LRR4</accession>
<dbReference type="PANTHER" id="PTHR35126">
    <property type="entry name" value="SLR0598 PROTEIN"/>
    <property type="match status" value="1"/>
</dbReference>
<reference evidence="3 4" key="1">
    <citation type="journal article" date="2010" name="Nature">
        <title>The Ectocarpus genome and the independent evolution of multicellularity in brown algae.</title>
        <authorList>
            <person name="Cock J.M."/>
            <person name="Sterck L."/>
            <person name="Rouze P."/>
            <person name="Scornet D."/>
            <person name="Allen A.E."/>
            <person name="Amoutzias G."/>
            <person name="Anthouard V."/>
            <person name="Artiguenave F."/>
            <person name="Aury J.M."/>
            <person name="Badger J.H."/>
            <person name="Beszteri B."/>
            <person name="Billiau K."/>
            <person name="Bonnet E."/>
            <person name="Bothwell J.H."/>
            <person name="Bowler C."/>
            <person name="Boyen C."/>
            <person name="Brownlee C."/>
            <person name="Carrano C.J."/>
            <person name="Charrier B."/>
            <person name="Cho G.Y."/>
            <person name="Coelho S.M."/>
            <person name="Collen J."/>
            <person name="Corre E."/>
            <person name="Da Silva C."/>
            <person name="Delage L."/>
            <person name="Delaroque N."/>
            <person name="Dittami S.M."/>
            <person name="Doulbeau S."/>
            <person name="Elias M."/>
            <person name="Farnham G."/>
            <person name="Gachon C.M."/>
            <person name="Gschloessl B."/>
            <person name="Heesch S."/>
            <person name="Jabbari K."/>
            <person name="Jubin C."/>
            <person name="Kawai H."/>
            <person name="Kimura K."/>
            <person name="Kloareg B."/>
            <person name="Kupper F.C."/>
            <person name="Lang D."/>
            <person name="Le Bail A."/>
            <person name="Leblanc C."/>
            <person name="Lerouge P."/>
            <person name="Lohr M."/>
            <person name="Lopez P.J."/>
            <person name="Martens C."/>
            <person name="Maumus F."/>
            <person name="Michel G."/>
            <person name="Miranda-Saavedra D."/>
            <person name="Morales J."/>
            <person name="Moreau H."/>
            <person name="Motomura T."/>
            <person name="Nagasato C."/>
            <person name="Napoli C.A."/>
            <person name="Nelson D.R."/>
            <person name="Nyvall-Collen P."/>
            <person name="Peters A.F."/>
            <person name="Pommier C."/>
            <person name="Potin P."/>
            <person name="Poulain J."/>
            <person name="Quesneville H."/>
            <person name="Read B."/>
            <person name="Rensing S.A."/>
            <person name="Ritter A."/>
            <person name="Rousvoal S."/>
            <person name="Samanta M."/>
            <person name="Samson G."/>
            <person name="Schroeder D.C."/>
            <person name="Segurens B."/>
            <person name="Strittmatter M."/>
            <person name="Tonon T."/>
            <person name="Tregear J.W."/>
            <person name="Valentin K."/>
            <person name="von Dassow P."/>
            <person name="Yamagishi T."/>
            <person name="Van de Peer Y."/>
            <person name="Wincker P."/>
        </authorList>
    </citation>
    <scope>NUCLEOTIDE SEQUENCE [LARGE SCALE GENOMIC DNA]</scope>
    <source>
        <strain evidence="4">Ec32 / CCAP1310/4</strain>
    </source>
</reference>
<evidence type="ECO:0000313" key="3">
    <source>
        <dbReference type="EMBL" id="CBN73831.1"/>
    </source>
</evidence>
<evidence type="ECO:0000256" key="1">
    <source>
        <dbReference type="SAM" id="MobiDB-lite"/>
    </source>
</evidence>
<dbReference type="InterPro" id="IPR021420">
    <property type="entry name" value="DUF3067"/>
</dbReference>
<sequence length="222" mass="25484">MLRQSVVAVVAAVALLGARNRSAEGFRHVGVARSGRARPDRCQSVGKLSASPMEKFMSGLEKMMTGPQLEGSMDTPQEQEQQEEPQDMSAFRESLIRQSRKDSLKKKEEFTGYDMYDLIVDKFDVPYDVQINKTVWMGKPVLCFNIMWKHLGQSSFPLSEQEYLEHLQALAELLMEWDRVDQFKRSLADTKKRPQSYFGYAVALPLDLDPDTMVDYFDDSYF</sequence>
<gene>
    <name evidence="3" type="ORF">Esi_0007_0126</name>
</gene>
<name>D8LRR4_ECTSI</name>